<dbReference type="EMBL" id="JBEHHI010000003">
    <property type="protein sequence ID" value="MEX5729891.1"/>
    <property type="molecule type" value="Genomic_DNA"/>
</dbReference>
<evidence type="ECO:0008006" key="4">
    <source>
        <dbReference type="Google" id="ProtNLM"/>
    </source>
</evidence>
<reference evidence="2 3" key="1">
    <citation type="submission" date="2024-06" db="EMBL/GenBank/DDBJ databases">
        <title>Genome of Rhodovulum iodosum, a marine photoferrotroph.</title>
        <authorList>
            <person name="Bianchini G."/>
            <person name="Nikeleit V."/>
            <person name="Kappler A."/>
            <person name="Bryce C."/>
            <person name="Sanchez-Baracaldo P."/>
        </authorList>
    </citation>
    <scope>NUCLEOTIDE SEQUENCE [LARGE SCALE GENOMIC DNA]</scope>
    <source>
        <strain evidence="2 3">UT/N1</strain>
    </source>
</reference>
<protein>
    <recommendedName>
        <fullName evidence="4">EamA domain-containing protein</fullName>
    </recommendedName>
</protein>
<dbReference type="Proteomes" id="UP001560019">
    <property type="component" value="Unassembled WGS sequence"/>
</dbReference>
<name>A0ABV3XWY7_9RHOB</name>
<sequence length="102" mass="10539">MVFLLAYLLAWGGFSLLAVALQYRFVRAGLLSPMMMNSTNALFAAVLLLAAGIYQSLRSSRLACAIVAIPRAISHGIGAPGPPGRCAWALITGDTAFAAAGA</sequence>
<feature type="transmembrane region" description="Helical" evidence="1">
    <location>
        <begin position="34"/>
        <end position="54"/>
    </location>
</feature>
<evidence type="ECO:0000256" key="1">
    <source>
        <dbReference type="SAM" id="Phobius"/>
    </source>
</evidence>
<dbReference type="InterPro" id="IPR018688">
    <property type="entry name" value="PpoB2-like"/>
</dbReference>
<comment type="caution">
    <text evidence="2">The sequence shown here is derived from an EMBL/GenBank/DDBJ whole genome shotgun (WGS) entry which is preliminary data.</text>
</comment>
<keyword evidence="1" id="KW-1133">Transmembrane helix</keyword>
<proteinExistence type="predicted"/>
<gene>
    <name evidence="2" type="ORF">Ga0609869_003244</name>
</gene>
<keyword evidence="1" id="KW-0472">Membrane</keyword>
<evidence type="ECO:0000313" key="2">
    <source>
        <dbReference type="EMBL" id="MEX5729891.1"/>
    </source>
</evidence>
<accession>A0ABV3XWY7</accession>
<organism evidence="2 3">
    <name type="scientific">Rhodovulum iodosum</name>
    <dbReference type="NCBI Taxonomy" id="68291"/>
    <lineage>
        <taxon>Bacteria</taxon>
        <taxon>Pseudomonadati</taxon>
        <taxon>Pseudomonadota</taxon>
        <taxon>Alphaproteobacteria</taxon>
        <taxon>Rhodobacterales</taxon>
        <taxon>Paracoccaceae</taxon>
        <taxon>Rhodovulum</taxon>
    </lineage>
</organism>
<evidence type="ECO:0000313" key="3">
    <source>
        <dbReference type="Proteomes" id="UP001560019"/>
    </source>
</evidence>
<dbReference type="Pfam" id="PF09948">
    <property type="entry name" value="PpoB2"/>
    <property type="match status" value="1"/>
</dbReference>
<keyword evidence="1" id="KW-0812">Transmembrane</keyword>
<keyword evidence="3" id="KW-1185">Reference proteome</keyword>